<dbReference type="InterPro" id="IPR029063">
    <property type="entry name" value="SAM-dependent_MTases_sf"/>
</dbReference>
<sequence>MIFTSNAFTHQLIEQTVKIGDIVIDGTTANGVNTRFLATRIGNSGKVLSYATTKDNANAAAASLFMSGLSDRVTLLGKTLDNQFLDELGPQNQVSVAIFDYSDDAQNSNDCPINYIEQVNHVLPRLTHSGLLIIKFTSTPVEWQQYNQNLLDADYSKASYLTKNIDTHIIERI</sequence>
<name>A0A6P2CMZ7_9LACO</name>
<evidence type="ECO:0000313" key="1">
    <source>
        <dbReference type="EMBL" id="TYC47300.1"/>
    </source>
</evidence>
<dbReference type="SUPFAM" id="SSF53335">
    <property type="entry name" value="S-adenosyl-L-methionine-dependent methyltransferases"/>
    <property type="match status" value="1"/>
</dbReference>
<comment type="caution">
    <text evidence="1">The sequence shown here is derived from an EMBL/GenBank/DDBJ whole genome shotgun (WGS) entry which is preliminary data.</text>
</comment>
<proteinExistence type="predicted"/>
<dbReference type="GO" id="GO:0032259">
    <property type="term" value="P:methylation"/>
    <property type="evidence" value="ECO:0007669"/>
    <property type="project" value="UniProtKB-KW"/>
</dbReference>
<keyword evidence="2" id="KW-1185">Reference proteome</keyword>
<keyword evidence="1" id="KW-0808">Transferase</keyword>
<dbReference type="EMBL" id="SDGY01000001">
    <property type="protein sequence ID" value="TYC47300.1"/>
    <property type="molecule type" value="Genomic_DNA"/>
</dbReference>
<accession>A0A6P2CMZ7</accession>
<dbReference type="Proteomes" id="UP000442244">
    <property type="component" value="Unassembled WGS sequence"/>
</dbReference>
<dbReference type="Gene3D" id="3.40.50.150">
    <property type="entry name" value="Vaccinia Virus protein VP39"/>
    <property type="match status" value="1"/>
</dbReference>
<dbReference type="GO" id="GO:0008168">
    <property type="term" value="F:methyltransferase activity"/>
    <property type="evidence" value="ECO:0007669"/>
    <property type="project" value="UniProtKB-KW"/>
</dbReference>
<dbReference type="RefSeq" id="WP_148604951.1">
    <property type="nucleotide sequence ID" value="NZ_BSUV01000001.1"/>
</dbReference>
<dbReference type="OrthoDB" id="9792989at2"/>
<evidence type="ECO:0000313" key="2">
    <source>
        <dbReference type="Proteomes" id="UP000442244"/>
    </source>
</evidence>
<organism evidence="1 2">
    <name type="scientific">Leuconostoc litchii</name>
    <dbReference type="NCBI Taxonomy" id="1981069"/>
    <lineage>
        <taxon>Bacteria</taxon>
        <taxon>Bacillati</taxon>
        <taxon>Bacillota</taxon>
        <taxon>Bacilli</taxon>
        <taxon>Lactobacillales</taxon>
        <taxon>Lactobacillaceae</taxon>
        <taxon>Leuconostoc</taxon>
    </lineage>
</organism>
<keyword evidence="1" id="KW-0489">Methyltransferase</keyword>
<dbReference type="AlphaFoldDB" id="A0A6P2CMZ7"/>
<reference evidence="1 2" key="1">
    <citation type="submission" date="2019-01" db="EMBL/GenBank/DDBJ databases">
        <title>Leuconostoc litchii sp. nov., a novel lactic acid bacterium isolated from lychee.</title>
        <authorList>
            <person name="Wang L.-T."/>
        </authorList>
    </citation>
    <scope>NUCLEOTIDE SEQUENCE [LARGE SCALE GENOMIC DNA]</scope>
    <source>
        <strain evidence="1 2">MB7</strain>
    </source>
</reference>
<gene>
    <name evidence="1" type="ORF">ESZ47_03950</name>
</gene>
<protein>
    <submittedName>
        <fullName evidence="1">SAM-dependent methyltransferase</fullName>
    </submittedName>
</protein>